<dbReference type="GO" id="GO:0016020">
    <property type="term" value="C:membrane"/>
    <property type="evidence" value="ECO:0007669"/>
    <property type="project" value="UniProtKB-SubCell"/>
</dbReference>
<evidence type="ECO:0000256" key="2">
    <source>
        <dbReference type="ARBA" id="ARBA00022448"/>
    </source>
</evidence>
<comment type="similarity">
    <text evidence="7">Belongs to the inorganic phosphate transporter (PiT) (TC 2.A.20) family.</text>
</comment>
<organism evidence="9 10">
    <name type="scientific">Sporidiobolus salmonicolor</name>
    <name type="common">Yeast-like fungus</name>
    <name type="synonym">Sporobolomyces salmonicolor</name>
    <dbReference type="NCBI Taxonomy" id="5005"/>
    <lineage>
        <taxon>Eukaryota</taxon>
        <taxon>Fungi</taxon>
        <taxon>Dikarya</taxon>
        <taxon>Basidiomycota</taxon>
        <taxon>Pucciniomycotina</taxon>
        <taxon>Microbotryomycetes</taxon>
        <taxon>Sporidiobolales</taxon>
        <taxon>Sporidiobolaceae</taxon>
        <taxon>Sporobolomyces</taxon>
    </lineage>
</organism>
<feature type="transmembrane region" description="Helical" evidence="7">
    <location>
        <begin position="44"/>
        <end position="64"/>
    </location>
</feature>
<feature type="transmembrane region" description="Helical" evidence="7">
    <location>
        <begin position="173"/>
        <end position="197"/>
    </location>
</feature>
<dbReference type="PANTHER" id="PTHR11101:SF80">
    <property type="entry name" value="PHOSPHATE TRANSPORTER"/>
    <property type="match status" value="1"/>
</dbReference>
<keyword evidence="2 7" id="KW-0813">Transport</keyword>
<sequence length="573" mass="61306">MPLHQWDYLFAVGTMFAALDAYNIGANDVANSFATSIASKSLTMPQAVLAAAVMEFTGAVAVGYRQERHNLLERFPGRPRCTAARLCLCYHGERYLAHDLHEAVSTTYSIVSALAGVGVATGGASSVQWGWNGGKGLATIFAGFIIAPAIAGGFGAVLYLIVKWGVLKRANPLPYALASGPAVFFLTSAVMTMAIIFKGSPSLGLDALPSNISAAAIVGTASVVTVLSVLFWLPYVYCAVVRKDYTPADAGSVTAPQHISDYRVRQEKGADSPERNVTSDDGESGANSDEKIYEDPTPVPAHDSALAKEVEKVDPHPIEGAWAEPKNLYIILRYKSVPFVKKLFMHGFTYDIHGAQAGDATTAEGRRMAAIYERAHQYPNGKSRRRSLRDSLKLTSLRISEVEANYSFVQVLTACANSFAHGANDVSNAIGPFSVIYHVWSTTEMSTSKTPVPIWILVAGGCLIVLGLATYGYNIMKVLGNKITLHSPSRGFSMELGAAITVILASQYGLPVSTTSSTIGVALCNGDLKSINWRAIGWIFLGWVLTVPIVGTSFCTLSGCLMGFILNAPHFTN</sequence>
<evidence type="ECO:0000313" key="9">
    <source>
        <dbReference type="EMBL" id="CEQ43000.1"/>
    </source>
</evidence>
<keyword evidence="5 7" id="KW-1133">Transmembrane helix</keyword>
<feature type="transmembrane region" description="Helical" evidence="7">
    <location>
        <begin position="535"/>
        <end position="566"/>
    </location>
</feature>
<evidence type="ECO:0000256" key="8">
    <source>
        <dbReference type="SAM" id="MobiDB-lite"/>
    </source>
</evidence>
<gene>
    <name evidence="9" type="primary">SPOSA6832_04873</name>
</gene>
<feature type="compositionally biased region" description="Basic and acidic residues" evidence="8">
    <location>
        <begin position="262"/>
        <end position="278"/>
    </location>
</feature>
<feature type="transmembrane region" description="Helical" evidence="7">
    <location>
        <begin position="454"/>
        <end position="476"/>
    </location>
</feature>
<evidence type="ECO:0000256" key="4">
    <source>
        <dbReference type="ARBA" id="ARBA00022692"/>
    </source>
</evidence>
<feature type="transmembrane region" description="Helical" evidence="7">
    <location>
        <begin position="110"/>
        <end position="131"/>
    </location>
</feature>
<dbReference type="PANTHER" id="PTHR11101">
    <property type="entry name" value="PHOSPHATE TRANSPORTER"/>
    <property type="match status" value="1"/>
</dbReference>
<proteinExistence type="inferred from homology"/>
<name>A0A0D6ETS6_SPOSA</name>
<keyword evidence="6 7" id="KW-0472">Membrane</keyword>
<feature type="region of interest" description="Disordered" evidence="8">
    <location>
        <begin position="262"/>
        <end position="301"/>
    </location>
</feature>
<dbReference type="OrthoDB" id="2523676at2759"/>
<evidence type="ECO:0000256" key="7">
    <source>
        <dbReference type="RuleBase" id="RU363058"/>
    </source>
</evidence>
<dbReference type="InterPro" id="IPR001204">
    <property type="entry name" value="Phos_transporter"/>
</dbReference>
<comment type="function">
    <text evidence="7">Sodium-phosphate symporter.</text>
</comment>
<evidence type="ECO:0000256" key="6">
    <source>
        <dbReference type="ARBA" id="ARBA00023136"/>
    </source>
</evidence>
<dbReference type="Proteomes" id="UP000243876">
    <property type="component" value="Unassembled WGS sequence"/>
</dbReference>
<keyword evidence="3 7" id="KW-0592">Phosphate transport</keyword>
<dbReference type="GO" id="GO:0005315">
    <property type="term" value="F:phosphate transmembrane transporter activity"/>
    <property type="evidence" value="ECO:0007669"/>
    <property type="project" value="InterPro"/>
</dbReference>
<dbReference type="EMBL" id="CENE01000043">
    <property type="protein sequence ID" value="CEQ43000.1"/>
    <property type="molecule type" value="Genomic_DNA"/>
</dbReference>
<feature type="transmembrane region" description="Helical" evidence="7">
    <location>
        <begin position="137"/>
        <end position="161"/>
    </location>
</feature>
<accession>A0A0D6ETS6</accession>
<reference evidence="10" key="1">
    <citation type="submission" date="2015-02" db="EMBL/GenBank/DDBJ databases">
        <authorList>
            <person name="Gon?alves P."/>
        </authorList>
    </citation>
    <scope>NUCLEOTIDE SEQUENCE [LARGE SCALE GENOMIC DNA]</scope>
</reference>
<comment type="subcellular location">
    <subcellularLocation>
        <location evidence="1 7">Membrane</location>
        <topology evidence="1 7">Multi-pass membrane protein</topology>
    </subcellularLocation>
</comment>
<evidence type="ECO:0000256" key="5">
    <source>
        <dbReference type="ARBA" id="ARBA00022989"/>
    </source>
</evidence>
<feature type="transmembrane region" description="Helical" evidence="7">
    <location>
        <begin position="212"/>
        <end position="233"/>
    </location>
</feature>
<dbReference type="GO" id="GO:0035435">
    <property type="term" value="P:phosphate ion transmembrane transport"/>
    <property type="evidence" value="ECO:0007669"/>
    <property type="project" value="TreeGrafter"/>
</dbReference>
<keyword evidence="4 7" id="KW-0812">Transmembrane</keyword>
<dbReference type="AlphaFoldDB" id="A0A0D6ETS6"/>
<evidence type="ECO:0000313" key="10">
    <source>
        <dbReference type="Proteomes" id="UP000243876"/>
    </source>
</evidence>
<keyword evidence="10" id="KW-1185">Reference proteome</keyword>
<evidence type="ECO:0000256" key="1">
    <source>
        <dbReference type="ARBA" id="ARBA00004141"/>
    </source>
</evidence>
<protein>
    <recommendedName>
        <fullName evidence="7">Phosphate transporter</fullName>
    </recommendedName>
</protein>
<evidence type="ECO:0000256" key="3">
    <source>
        <dbReference type="ARBA" id="ARBA00022592"/>
    </source>
</evidence>
<dbReference type="Pfam" id="PF01384">
    <property type="entry name" value="PHO4"/>
    <property type="match status" value="1"/>
</dbReference>